<reference evidence="2" key="1">
    <citation type="submission" date="2020-03" db="EMBL/GenBank/DDBJ databases">
        <title>Whole Genome Sequence of Trichophyton interdigitale from India.</title>
        <authorList>
            <person name="Kumar P."/>
        </authorList>
    </citation>
    <scope>NUCLEOTIDE SEQUENCE</scope>
    <source>
        <strain evidence="2">UCMS-IGIB-CI14</strain>
    </source>
</reference>
<accession>A0A9P4YM80</accession>
<dbReference type="Gene3D" id="3.40.50.1820">
    <property type="entry name" value="alpha/beta hydrolase"/>
    <property type="match status" value="1"/>
</dbReference>
<evidence type="ECO:0000259" key="1">
    <source>
        <dbReference type="Pfam" id="PF01738"/>
    </source>
</evidence>
<dbReference type="InterPro" id="IPR029058">
    <property type="entry name" value="AB_hydrolase_fold"/>
</dbReference>
<proteinExistence type="predicted"/>
<evidence type="ECO:0000313" key="2">
    <source>
        <dbReference type="EMBL" id="KAF3898419.1"/>
    </source>
</evidence>
<gene>
    <name evidence="2" type="ORF">GY632_1818</name>
</gene>
<feature type="domain" description="Dienelactone hydrolase" evidence="1">
    <location>
        <begin position="126"/>
        <end position="341"/>
    </location>
</feature>
<sequence length="342" mass="37229">MVKMSSQIPGRVTKRAIRSALRAYPAVLSPVPDASTSAIRSTSSSCRPLSLSQSTRTLSTLQSASAHAQQLKKTYLSRSRNHCLQAAAMSTMPATHGHNEACCNIPPVITSGYVPKGSYEELGGLKTYVTGASDATKGIVTVFDIFGYVDQTVQGADILGASSGSKYKVFMPDWFKGNPCPTEWYPPDTEQKQKDLGAWFGNNAPHGVADALPGYVEALKAANPSIESWALIGYCWGGKVTELVTSRDSNPFSIAAGIHPAMVDTVGADKIRVPYMLLASQEEPADTIKEFESRLNVPHHVETFGDQVHGWMAARADLANPRSKEEYIRGYKTVLRFFNQHW</sequence>
<dbReference type="InterPro" id="IPR002925">
    <property type="entry name" value="Dienelactn_hydro"/>
</dbReference>
<evidence type="ECO:0000313" key="3">
    <source>
        <dbReference type="Proteomes" id="UP000749309"/>
    </source>
</evidence>
<dbReference type="Pfam" id="PF01738">
    <property type="entry name" value="DLH"/>
    <property type="match status" value="1"/>
</dbReference>
<dbReference type="PANTHER" id="PTHR47668">
    <property type="entry name" value="DIENELACTONE HYDROLASE FAMILY PROTEIN (AFU_ORTHOLOGUE AFUA_6G01940)"/>
    <property type="match status" value="1"/>
</dbReference>
<protein>
    <submittedName>
        <fullName evidence="2">DLH domain-containing protein</fullName>
    </submittedName>
</protein>
<dbReference type="SUPFAM" id="SSF53474">
    <property type="entry name" value="alpha/beta-Hydrolases"/>
    <property type="match status" value="1"/>
</dbReference>
<comment type="caution">
    <text evidence="2">The sequence shown here is derived from an EMBL/GenBank/DDBJ whole genome shotgun (WGS) entry which is preliminary data.</text>
</comment>
<dbReference type="GO" id="GO:0016787">
    <property type="term" value="F:hydrolase activity"/>
    <property type="evidence" value="ECO:0007669"/>
    <property type="project" value="InterPro"/>
</dbReference>
<dbReference type="EMBL" id="JAAQVJ010000038">
    <property type="protein sequence ID" value="KAF3898419.1"/>
    <property type="molecule type" value="Genomic_DNA"/>
</dbReference>
<dbReference type="Proteomes" id="UP000749309">
    <property type="component" value="Unassembled WGS sequence"/>
</dbReference>
<dbReference type="PANTHER" id="PTHR47668:SF1">
    <property type="entry name" value="DIENELACTONE HYDROLASE DOMAIN-CONTAINING PROTEIN-RELATED"/>
    <property type="match status" value="1"/>
</dbReference>
<dbReference type="AlphaFoldDB" id="A0A9P4YM80"/>
<organism evidence="2 3">
    <name type="scientific">Trichophyton interdigitale</name>
    <dbReference type="NCBI Taxonomy" id="101480"/>
    <lineage>
        <taxon>Eukaryota</taxon>
        <taxon>Fungi</taxon>
        <taxon>Dikarya</taxon>
        <taxon>Ascomycota</taxon>
        <taxon>Pezizomycotina</taxon>
        <taxon>Eurotiomycetes</taxon>
        <taxon>Eurotiomycetidae</taxon>
        <taxon>Onygenales</taxon>
        <taxon>Arthrodermataceae</taxon>
        <taxon>Trichophyton</taxon>
    </lineage>
</organism>
<name>A0A9P4YM80_9EURO</name>